<dbReference type="PROSITE" id="PS00463">
    <property type="entry name" value="ZN2_CY6_FUNGAL_1"/>
    <property type="match status" value="1"/>
</dbReference>
<feature type="compositionally biased region" description="Polar residues" evidence="3">
    <location>
        <begin position="105"/>
        <end position="117"/>
    </location>
</feature>
<dbReference type="Pfam" id="PF00172">
    <property type="entry name" value="Zn_clus"/>
    <property type="match status" value="1"/>
</dbReference>
<dbReference type="Pfam" id="PF04082">
    <property type="entry name" value="Fungal_trans"/>
    <property type="match status" value="1"/>
</dbReference>
<reference evidence="5" key="1">
    <citation type="submission" date="2023-03" db="EMBL/GenBank/DDBJ databases">
        <title>Near-Complete genome sequence of Lipomyces tetrasporous NRRL Y-64009, an oleaginous yeast capable of growing on lignocellulosic hydrolysates.</title>
        <authorList>
            <consortium name="Lawrence Berkeley National Laboratory"/>
            <person name="Jagtap S.S."/>
            <person name="Liu J.-J."/>
            <person name="Walukiewicz H.E."/>
            <person name="Pangilinan J."/>
            <person name="Lipzen A."/>
            <person name="Ahrendt S."/>
            <person name="Koriabine M."/>
            <person name="Cobaugh K."/>
            <person name="Salamov A."/>
            <person name="Yoshinaga Y."/>
            <person name="Ng V."/>
            <person name="Daum C."/>
            <person name="Grigoriev I.V."/>
            <person name="Slininger P.J."/>
            <person name="Dien B.S."/>
            <person name="Jin Y.-S."/>
            <person name="Rao C.V."/>
        </authorList>
    </citation>
    <scope>NUCLEOTIDE SEQUENCE</scope>
    <source>
        <strain evidence="5">NRRL Y-64009</strain>
    </source>
</reference>
<name>A0AAD7QYW9_9ASCO</name>
<dbReference type="CDD" id="cd00067">
    <property type="entry name" value="GAL4"/>
    <property type="match status" value="1"/>
</dbReference>
<comment type="caution">
    <text evidence="5">The sequence shown here is derived from an EMBL/GenBank/DDBJ whole genome shotgun (WGS) entry which is preliminary data.</text>
</comment>
<dbReference type="SUPFAM" id="SSF57701">
    <property type="entry name" value="Zn2/Cys6 DNA-binding domain"/>
    <property type="match status" value="1"/>
</dbReference>
<feature type="compositionally biased region" description="Low complexity" evidence="3">
    <location>
        <begin position="223"/>
        <end position="242"/>
    </location>
</feature>
<dbReference type="InterPro" id="IPR036864">
    <property type="entry name" value="Zn2-C6_fun-type_DNA-bd_sf"/>
</dbReference>
<keyword evidence="2" id="KW-0539">Nucleus</keyword>
<dbReference type="PANTHER" id="PTHR47783:SF1">
    <property type="entry name" value="ZN(II)2CYS6 TRANSCRIPTION FACTOR (EUROFUNG)"/>
    <property type="match status" value="1"/>
</dbReference>
<evidence type="ECO:0000259" key="4">
    <source>
        <dbReference type="PROSITE" id="PS50048"/>
    </source>
</evidence>
<dbReference type="AlphaFoldDB" id="A0AAD7QYW9"/>
<dbReference type="InterPro" id="IPR007219">
    <property type="entry name" value="XnlR_reg_dom"/>
</dbReference>
<dbReference type="GeneID" id="80886776"/>
<dbReference type="RefSeq" id="XP_056045797.1">
    <property type="nucleotide sequence ID" value="XM_056191610.1"/>
</dbReference>
<dbReference type="InterPro" id="IPR001138">
    <property type="entry name" value="Zn2Cys6_DnaBD"/>
</dbReference>
<evidence type="ECO:0000313" key="5">
    <source>
        <dbReference type="EMBL" id="KAJ8102347.1"/>
    </source>
</evidence>
<feature type="compositionally biased region" description="Low complexity" evidence="3">
    <location>
        <begin position="87"/>
        <end position="100"/>
    </location>
</feature>
<evidence type="ECO:0000256" key="2">
    <source>
        <dbReference type="ARBA" id="ARBA00023242"/>
    </source>
</evidence>
<proteinExistence type="predicted"/>
<feature type="domain" description="Zn(2)-C6 fungal-type" evidence="4">
    <location>
        <begin position="40"/>
        <end position="69"/>
    </location>
</feature>
<feature type="compositionally biased region" description="Polar residues" evidence="3">
    <location>
        <begin position="130"/>
        <end position="139"/>
    </location>
</feature>
<dbReference type="GO" id="GO:0008270">
    <property type="term" value="F:zinc ion binding"/>
    <property type="evidence" value="ECO:0007669"/>
    <property type="project" value="InterPro"/>
</dbReference>
<dbReference type="Gene3D" id="4.10.240.10">
    <property type="entry name" value="Zn(2)-C6 fungal-type DNA-binding domain"/>
    <property type="match status" value="1"/>
</dbReference>
<feature type="region of interest" description="Disordered" evidence="3">
    <location>
        <begin position="79"/>
        <end position="139"/>
    </location>
</feature>
<dbReference type="Proteomes" id="UP001217417">
    <property type="component" value="Unassembled WGS sequence"/>
</dbReference>
<dbReference type="GO" id="GO:0006351">
    <property type="term" value="P:DNA-templated transcription"/>
    <property type="evidence" value="ECO:0007669"/>
    <property type="project" value="InterPro"/>
</dbReference>
<evidence type="ECO:0000256" key="1">
    <source>
        <dbReference type="ARBA" id="ARBA00022723"/>
    </source>
</evidence>
<evidence type="ECO:0000256" key="3">
    <source>
        <dbReference type="SAM" id="MobiDB-lite"/>
    </source>
</evidence>
<protein>
    <submittedName>
        <fullName evidence="5">Fungal-specific transcription factor domain-containing protein</fullName>
    </submittedName>
</protein>
<dbReference type="EMBL" id="JARPMG010000003">
    <property type="protein sequence ID" value="KAJ8102347.1"/>
    <property type="molecule type" value="Genomic_DNA"/>
</dbReference>
<sequence length="815" mass="88728">METKIRFVVDGALDQFDDLARAGGDNLSNIVHRQKRVSRACGTCKLKKIRCSGTQPCAVCSARKIDCVYQDKRGLFNPAAKRHRRGTSVSTASSTVSPSPDESTKASSELHVTTPTGDCNAPASDEHLVRNSTTGSSDVILSNKPQDVIEPRKTGLLIRQPYFRWLGPTSVAPPVSGSFRLLSVNVSTSGAGKPVSSVMPSNNVVVGRHEFTRPPAAGDSDTDFAASTPTTTAPTRSPSPGTEPKHPTADRRRWKVVAVPSKETIDTFYENMGSFLPFLQRKDLDDRISDGVAGECLLCSMAAIAERLKPSLPGSNGDELSEMYAERAKMLLIPHLALPSVEIVFALLLIAYHEFGEDRDSGLWSWSGLAIRMSYDLGLHKVSDGIGDEEQIAQRRRVFWSVVCLDRFISCGTGRVATILMEHIEHEVGHLTTGELIQVMDGKPLTDPFPYLCRLILLLGKVSDTLNQYAGNKQRRMSTSSELSNSSDPAADDDIQSALAGFQKEISDFHASLPADLVFDVHNFQAFARTNHAQCFLLMHTWNHAIILAVYHPKLVYPRSSVDIPGWLSNPNSDLTRTSAISIADIIAFADLIAPNAFLSNPFTSQPLLMAGSASLTLWHSLTLAAPNSHHAAAATVHRAFSACQDGLKRLQKRWKGVSWLCQVLDSLEKFEPDVDLTRVSGPKIKTKDMGFIKRASIDGATRQWIADELGGESFLGVVIAGMTTETTGHNSPASIKQEQKVSHQASIPSIASLLHFETPALRQYGVYADISPSGLIPQQEQLGPPDGSSLYWGTDDPFKSLLAGNMSLDEFLGQ</sequence>
<dbReference type="PANTHER" id="PTHR47783">
    <property type="entry name" value="ZN(II)2CYS6 TRANSCRIPTION FACTOR (EUROFUNG)-RELATED"/>
    <property type="match status" value="1"/>
</dbReference>
<dbReference type="SMART" id="SM00906">
    <property type="entry name" value="Fungal_trans"/>
    <property type="match status" value="1"/>
</dbReference>
<accession>A0AAD7QYW9</accession>
<keyword evidence="6" id="KW-1185">Reference proteome</keyword>
<dbReference type="GO" id="GO:0000981">
    <property type="term" value="F:DNA-binding transcription factor activity, RNA polymerase II-specific"/>
    <property type="evidence" value="ECO:0007669"/>
    <property type="project" value="InterPro"/>
</dbReference>
<keyword evidence="1" id="KW-0479">Metal-binding</keyword>
<organism evidence="5 6">
    <name type="scientific">Lipomyces tetrasporus</name>
    <dbReference type="NCBI Taxonomy" id="54092"/>
    <lineage>
        <taxon>Eukaryota</taxon>
        <taxon>Fungi</taxon>
        <taxon>Dikarya</taxon>
        <taxon>Ascomycota</taxon>
        <taxon>Saccharomycotina</taxon>
        <taxon>Lipomycetes</taxon>
        <taxon>Lipomycetales</taxon>
        <taxon>Lipomycetaceae</taxon>
        <taxon>Lipomyces</taxon>
    </lineage>
</organism>
<dbReference type="CDD" id="cd12148">
    <property type="entry name" value="fungal_TF_MHR"/>
    <property type="match status" value="1"/>
</dbReference>
<dbReference type="SMART" id="SM00066">
    <property type="entry name" value="GAL4"/>
    <property type="match status" value="1"/>
</dbReference>
<dbReference type="GO" id="GO:0003677">
    <property type="term" value="F:DNA binding"/>
    <property type="evidence" value="ECO:0007669"/>
    <property type="project" value="InterPro"/>
</dbReference>
<feature type="region of interest" description="Disordered" evidence="3">
    <location>
        <begin position="212"/>
        <end position="252"/>
    </location>
</feature>
<evidence type="ECO:0000313" key="6">
    <source>
        <dbReference type="Proteomes" id="UP001217417"/>
    </source>
</evidence>
<dbReference type="PROSITE" id="PS50048">
    <property type="entry name" value="ZN2_CY6_FUNGAL_2"/>
    <property type="match status" value="1"/>
</dbReference>
<gene>
    <name evidence="5" type="ORF">POJ06DRAFT_82060</name>
</gene>